<proteinExistence type="inferred from homology"/>
<dbReference type="PANTHER" id="PTHR11819:SF195">
    <property type="entry name" value="SODIUM_GLUCOSE COTRANSPORTER 4"/>
    <property type="match status" value="1"/>
</dbReference>
<feature type="transmembrane region" description="Helical" evidence="7">
    <location>
        <begin position="6"/>
        <end position="26"/>
    </location>
</feature>
<keyword evidence="9" id="KW-1185">Reference proteome</keyword>
<feature type="transmembrane region" description="Helical" evidence="7">
    <location>
        <begin position="170"/>
        <end position="190"/>
    </location>
</feature>
<protein>
    <submittedName>
        <fullName evidence="8">SSS family solute:Na+ symporter</fullName>
    </submittedName>
</protein>
<dbReference type="GO" id="GO:0005412">
    <property type="term" value="F:D-glucose:sodium symporter activity"/>
    <property type="evidence" value="ECO:0007669"/>
    <property type="project" value="TreeGrafter"/>
</dbReference>
<feature type="transmembrane region" description="Helical" evidence="7">
    <location>
        <begin position="351"/>
        <end position="376"/>
    </location>
</feature>
<feature type="transmembrane region" description="Helical" evidence="7">
    <location>
        <begin position="432"/>
        <end position="450"/>
    </location>
</feature>
<feature type="transmembrane region" description="Helical" evidence="7">
    <location>
        <begin position="80"/>
        <end position="103"/>
    </location>
</feature>
<name>A0A4R2EHW0_9BACT</name>
<dbReference type="GO" id="GO:0005886">
    <property type="term" value="C:plasma membrane"/>
    <property type="evidence" value="ECO:0007669"/>
    <property type="project" value="TreeGrafter"/>
</dbReference>
<dbReference type="EMBL" id="SLWB01000007">
    <property type="protein sequence ID" value="TCN67667.1"/>
    <property type="molecule type" value="Genomic_DNA"/>
</dbReference>
<feature type="transmembrane region" description="Helical" evidence="7">
    <location>
        <begin position="264"/>
        <end position="283"/>
    </location>
</feature>
<sequence length="544" mass="58456">MSFQTIDYVILVAYIVIIVGVGLWVTRRKKGEGERDAADYFIASKSLSWWVIGTSLIASNISAEQFIAMSGSGFALGMGIASYEFMAAATLIIVAVFFLPIFLKSGIYTMPQFLEQRYDGRVKSVMAIFWLVVFVFVNLSSILYLGALTVKNVLFAGQNVLIGGMVVDPLWIGIIGLGLLAASFAIGGGLKAVAVTDVVQVIFLIGGGLVTSYVALKTLGGTSAIDGFIKLTKVAPEHFDMILTEGKTMISDGNGGVKDAYMDLPGISVLLGGMWVANLYYWGCNQFIIQRALAAKSVGEAQKGLVFAGFLKLLLPLIVVIPGIVAFALNADIAKSDEAYPWLLYNIVPTGIKGLAFAALVAAIVGAVAGMLNSISTIFTMDIYQSYVNKQASQRKLVLVGRLSAAVALLVAFPIAIMLQNLDQAFQFIQEFTGFVSPGALAIFLLGFFWKKATANGALLAAIGTFVFSLMLKWSVPELPFMDRMGIVFLLCCAVMVVSAFLERSKDSRKSIELSSDLFGTSRGFKVASAIIVVALVAIYTVWW</sequence>
<dbReference type="InterPro" id="IPR038377">
    <property type="entry name" value="Na/Glc_symporter_sf"/>
</dbReference>
<dbReference type="PROSITE" id="PS50283">
    <property type="entry name" value="NA_SOLUT_SYMP_3"/>
    <property type="match status" value="1"/>
</dbReference>
<reference evidence="8 9" key="1">
    <citation type="submission" date="2019-03" db="EMBL/GenBank/DDBJ databases">
        <title>Genomic Encyclopedia of Archaeal and Bacterial Type Strains, Phase II (KMG-II): from individual species to whole genera.</title>
        <authorList>
            <person name="Goeker M."/>
        </authorList>
    </citation>
    <scope>NUCLEOTIDE SEQUENCE [LARGE SCALE GENOMIC DNA]</scope>
    <source>
        <strain evidence="8 9">RL-C</strain>
    </source>
</reference>
<dbReference type="RefSeq" id="WP_131839300.1">
    <property type="nucleotide sequence ID" value="NZ_SLWB01000007.1"/>
</dbReference>
<evidence type="ECO:0000256" key="2">
    <source>
        <dbReference type="ARBA" id="ARBA00006434"/>
    </source>
</evidence>
<keyword evidence="4 7" id="KW-1133">Transmembrane helix</keyword>
<feature type="transmembrane region" description="Helical" evidence="7">
    <location>
        <begin position="197"/>
        <end position="216"/>
    </location>
</feature>
<dbReference type="AlphaFoldDB" id="A0A4R2EHW0"/>
<feature type="transmembrane region" description="Helical" evidence="7">
    <location>
        <begin position="47"/>
        <end position="68"/>
    </location>
</feature>
<feature type="transmembrane region" description="Helical" evidence="7">
    <location>
        <begin position="124"/>
        <end position="150"/>
    </location>
</feature>
<comment type="similarity">
    <text evidence="2 6">Belongs to the sodium:solute symporter (SSF) (TC 2.A.21) family.</text>
</comment>
<evidence type="ECO:0000313" key="8">
    <source>
        <dbReference type="EMBL" id="TCN67667.1"/>
    </source>
</evidence>
<gene>
    <name evidence="8" type="ORF">CLV25_107126</name>
</gene>
<feature type="transmembrane region" description="Helical" evidence="7">
    <location>
        <begin position="486"/>
        <end position="503"/>
    </location>
</feature>
<dbReference type="Pfam" id="PF00474">
    <property type="entry name" value="SSF"/>
    <property type="match status" value="1"/>
</dbReference>
<dbReference type="InterPro" id="IPR001734">
    <property type="entry name" value="Na/solute_symporter"/>
</dbReference>
<comment type="subcellular location">
    <subcellularLocation>
        <location evidence="1">Membrane</location>
        <topology evidence="1">Multi-pass membrane protein</topology>
    </subcellularLocation>
</comment>
<evidence type="ECO:0000256" key="4">
    <source>
        <dbReference type="ARBA" id="ARBA00022989"/>
    </source>
</evidence>
<evidence type="ECO:0000256" key="7">
    <source>
        <dbReference type="SAM" id="Phobius"/>
    </source>
</evidence>
<dbReference type="PANTHER" id="PTHR11819">
    <property type="entry name" value="SOLUTE CARRIER FAMILY 5"/>
    <property type="match status" value="1"/>
</dbReference>
<evidence type="ECO:0000256" key="5">
    <source>
        <dbReference type="ARBA" id="ARBA00023136"/>
    </source>
</evidence>
<feature type="transmembrane region" description="Helical" evidence="7">
    <location>
        <begin position="524"/>
        <end position="543"/>
    </location>
</feature>
<dbReference type="Proteomes" id="UP000294830">
    <property type="component" value="Unassembled WGS sequence"/>
</dbReference>
<evidence type="ECO:0000256" key="1">
    <source>
        <dbReference type="ARBA" id="ARBA00004141"/>
    </source>
</evidence>
<keyword evidence="3 7" id="KW-0812">Transmembrane</keyword>
<feature type="transmembrane region" description="Helical" evidence="7">
    <location>
        <begin position="457"/>
        <end position="474"/>
    </location>
</feature>
<feature type="transmembrane region" description="Helical" evidence="7">
    <location>
        <begin position="397"/>
        <end position="420"/>
    </location>
</feature>
<evidence type="ECO:0000313" key="9">
    <source>
        <dbReference type="Proteomes" id="UP000294830"/>
    </source>
</evidence>
<dbReference type="CDD" id="cd10325">
    <property type="entry name" value="SLC5sbd_vSGLT"/>
    <property type="match status" value="1"/>
</dbReference>
<dbReference type="OrthoDB" id="9814523at2"/>
<dbReference type="NCBIfam" id="TIGR00813">
    <property type="entry name" value="sss"/>
    <property type="match status" value="1"/>
</dbReference>
<comment type="caution">
    <text evidence="8">The sequence shown here is derived from an EMBL/GenBank/DDBJ whole genome shotgun (WGS) entry which is preliminary data.</text>
</comment>
<evidence type="ECO:0000256" key="6">
    <source>
        <dbReference type="RuleBase" id="RU362091"/>
    </source>
</evidence>
<keyword evidence="5 7" id="KW-0472">Membrane</keyword>
<feature type="transmembrane region" description="Helical" evidence="7">
    <location>
        <begin position="304"/>
        <end position="331"/>
    </location>
</feature>
<dbReference type="Gene3D" id="1.20.1730.10">
    <property type="entry name" value="Sodium/glucose cotransporter"/>
    <property type="match status" value="1"/>
</dbReference>
<accession>A0A4R2EHW0</accession>
<evidence type="ECO:0000256" key="3">
    <source>
        <dbReference type="ARBA" id="ARBA00022692"/>
    </source>
</evidence>
<organism evidence="8 9">
    <name type="scientific">Acetobacteroides hydrogenigenes</name>
    <dbReference type="NCBI Taxonomy" id="979970"/>
    <lineage>
        <taxon>Bacteria</taxon>
        <taxon>Pseudomonadati</taxon>
        <taxon>Bacteroidota</taxon>
        <taxon>Bacteroidia</taxon>
        <taxon>Bacteroidales</taxon>
        <taxon>Rikenellaceae</taxon>
        <taxon>Acetobacteroides</taxon>
    </lineage>
</organism>